<dbReference type="Proteomes" id="UP000219775">
    <property type="component" value="Unassembled WGS sequence"/>
</dbReference>
<evidence type="ECO:0000313" key="2">
    <source>
        <dbReference type="Proteomes" id="UP000219775"/>
    </source>
</evidence>
<organism evidence="1 2">
    <name type="scientific">Bacillus pseudomycoides</name>
    <dbReference type="NCBI Taxonomy" id="64104"/>
    <lineage>
        <taxon>Bacteria</taxon>
        <taxon>Bacillati</taxon>
        <taxon>Bacillota</taxon>
        <taxon>Bacilli</taxon>
        <taxon>Bacillales</taxon>
        <taxon>Bacillaceae</taxon>
        <taxon>Bacillus</taxon>
        <taxon>Bacillus cereus group</taxon>
    </lineage>
</organism>
<dbReference type="EMBL" id="NUDP01000034">
    <property type="protein sequence ID" value="PEM70448.1"/>
    <property type="molecule type" value="Genomic_DNA"/>
</dbReference>
<gene>
    <name evidence="1" type="ORF">CN613_08250</name>
</gene>
<name>A0A2B4ML09_9BACI</name>
<comment type="caution">
    <text evidence="1">The sequence shown here is derived from an EMBL/GenBank/DDBJ whole genome shotgun (WGS) entry which is preliminary data.</text>
</comment>
<sequence length="63" mass="7430">MIFQHISRCYEKQKVTCTRSLFLFSLDMGQEKGLTASMHGWMLFPTLKMGFYVGFSICIYIFF</sequence>
<evidence type="ECO:0000313" key="1">
    <source>
        <dbReference type="EMBL" id="PEM70448.1"/>
    </source>
</evidence>
<proteinExistence type="predicted"/>
<protein>
    <submittedName>
        <fullName evidence="1">Uncharacterized protein</fullName>
    </submittedName>
</protein>
<accession>A0A2B4ML09</accession>
<dbReference type="AlphaFoldDB" id="A0A2B4ML09"/>
<reference evidence="1 2" key="1">
    <citation type="submission" date="2017-09" db="EMBL/GenBank/DDBJ databases">
        <title>Large-scale bioinformatics analysis of Bacillus genomes uncovers conserved roles of natural products in bacterial physiology.</title>
        <authorList>
            <consortium name="Agbiome Team Llc"/>
            <person name="Bleich R.M."/>
            <person name="Grubbs K.J."/>
            <person name="Santa Maria K.C."/>
            <person name="Allen S.E."/>
            <person name="Farag S."/>
            <person name="Shank E.A."/>
            <person name="Bowers A."/>
        </authorList>
    </citation>
    <scope>NUCLEOTIDE SEQUENCE [LARGE SCALE GENOMIC DNA]</scope>
    <source>
        <strain evidence="1 2">AFS009893</strain>
    </source>
</reference>